<dbReference type="PANTHER" id="PTHR33744">
    <property type="entry name" value="CARBOHYDRATE DIACID REGULATOR"/>
    <property type="match status" value="1"/>
</dbReference>
<reference evidence="4 5" key="1">
    <citation type="journal article" date="2019" name="Appl. Microbiol. Biotechnol.">
        <title>Uncovering carbohydrate metabolism through a genotype-phenotype association study of 56 lactic acid bacteria genomes.</title>
        <authorList>
            <person name="Buron-Moles G."/>
            <person name="Chailyan A."/>
            <person name="Dolejs I."/>
            <person name="Forster J."/>
            <person name="Miks M.H."/>
        </authorList>
    </citation>
    <scope>NUCLEOTIDE SEQUENCE [LARGE SCALE GENOMIC DNA]</scope>
    <source>
        <strain evidence="4 5">ATCC 700006</strain>
    </source>
</reference>
<evidence type="ECO:0000313" key="5">
    <source>
        <dbReference type="Proteomes" id="UP000295681"/>
    </source>
</evidence>
<evidence type="ECO:0008006" key="6">
    <source>
        <dbReference type="Google" id="ProtNLM"/>
    </source>
</evidence>
<evidence type="ECO:0000313" key="4">
    <source>
        <dbReference type="EMBL" id="TDG67556.1"/>
    </source>
</evidence>
<evidence type="ECO:0000256" key="1">
    <source>
        <dbReference type="ARBA" id="ARBA00006754"/>
    </source>
</evidence>
<dbReference type="AlphaFoldDB" id="A0A4R5N7Y7"/>
<dbReference type="InterPro" id="IPR041522">
    <property type="entry name" value="CdaR_GGDEF"/>
</dbReference>
<dbReference type="RefSeq" id="WP_010007162.1">
    <property type="nucleotide sequence ID" value="NZ_JAGYGP010000001.1"/>
</dbReference>
<feature type="domain" description="PucR C-terminal helix-turn-helix" evidence="2">
    <location>
        <begin position="327"/>
        <end position="384"/>
    </location>
</feature>
<keyword evidence="5" id="KW-1185">Reference proteome</keyword>
<dbReference type="Pfam" id="PF13556">
    <property type="entry name" value="HTH_30"/>
    <property type="match status" value="1"/>
</dbReference>
<dbReference type="STRING" id="907931.GCA_000165675_01507"/>
<dbReference type="InterPro" id="IPR051448">
    <property type="entry name" value="CdaR-like_regulators"/>
</dbReference>
<protein>
    <recommendedName>
        <fullName evidence="6">PucR C-terminal helix-turn-helix domain-containing protein</fullName>
    </recommendedName>
</protein>
<proteinExistence type="inferred from homology"/>
<comment type="similarity">
    <text evidence="1">Belongs to the CdaR family.</text>
</comment>
<dbReference type="InterPro" id="IPR025736">
    <property type="entry name" value="PucR_C-HTH_dom"/>
</dbReference>
<comment type="caution">
    <text evidence="4">The sequence shown here is derived from an EMBL/GenBank/DDBJ whole genome shotgun (WGS) entry which is preliminary data.</text>
</comment>
<dbReference type="Gene3D" id="1.10.10.2840">
    <property type="entry name" value="PucR C-terminal helix-turn-helix domain"/>
    <property type="match status" value="1"/>
</dbReference>
<gene>
    <name evidence="4" type="ORF">C5L23_001355</name>
</gene>
<dbReference type="PANTHER" id="PTHR33744:SF1">
    <property type="entry name" value="DNA-BINDING TRANSCRIPTIONAL ACTIVATOR ADER"/>
    <property type="match status" value="1"/>
</dbReference>
<dbReference type="Pfam" id="PF17853">
    <property type="entry name" value="GGDEF_2"/>
    <property type="match status" value="1"/>
</dbReference>
<organism evidence="4 5">
    <name type="scientific">Leuconostoc fallax</name>
    <dbReference type="NCBI Taxonomy" id="1251"/>
    <lineage>
        <taxon>Bacteria</taxon>
        <taxon>Bacillati</taxon>
        <taxon>Bacillota</taxon>
        <taxon>Bacilli</taxon>
        <taxon>Lactobacillales</taxon>
        <taxon>Lactobacillaceae</taxon>
        <taxon>Leuconostoc</taxon>
    </lineage>
</organism>
<evidence type="ECO:0000259" key="3">
    <source>
        <dbReference type="Pfam" id="PF17853"/>
    </source>
</evidence>
<name>A0A4R5N7Y7_9LACO</name>
<dbReference type="EMBL" id="PUFI01000015">
    <property type="protein sequence ID" value="TDG67556.1"/>
    <property type="molecule type" value="Genomic_DNA"/>
</dbReference>
<dbReference type="InterPro" id="IPR042070">
    <property type="entry name" value="PucR_C-HTH_sf"/>
</dbReference>
<feature type="domain" description="CdaR GGDEF-like" evidence="3">
    <location>
        <begin position="159"/>
        <end position="283"/>
    </location>
</feature>
<evidence type="ECO:0000259" key="2">
    <source>
        <dbReference type="Pfam" id="PF13556"/>
    </source>
</evidence>
<dbReference type="Proteomes" id="UP000295681">
    <property type="component" value="Unassembled WGS sequence"/>
</dbReference>
<accession>A0A4R5N7Y7</accession>
<sequence length="387" mass="44935">MEEKLQELINISQNLTNMVNHNATYQHLLDTSADILDAAIIFLDSHFKVHYASSQILSRRELMTEYLRKDADIDYLNLTDTVKINFNQSEIHIFPIFSPFNENKAFVGIIPHQKQLNAFDILKRQQVLNALGLVNARTDLFNETAFRNQSDFFLNVVQGNLTEKAINQYLTATQIDPKTTYTVAILNFQQKAFDPNDHLFDKRQQVIRWFIEEYHYPVLLFAYQRQFILLIQSQRVSIHEFLHRLYQFMAKQGHTLTTGFSKNALPIKELADMYNQANDALQVTSPSHPIMQFHPKNAKELLQLLPSSESDKFIKNTLGPILEDEELLKTLSTYILSKQNISEVAHLLYVHRNTINYRLKSISKLLQVDITMPDVLADIRLALLLKQ</sequence>